<name>A0A454D4M8_VIBHA</name>
<dbReference type="Proteomes" id="UP000008367">
    <property type="component" value="Unassembled WGS sequence"/>
</dbReference>
<dbReference type="AlphaFoldDB" id="A0A454D4M8"/>
<evidence type="ECO:0000313" key="1">
    <source>
        <dbReference type="EMBL" id="EKM33575.1"/>
    </source>
</evidence>
<accession>A0A454D4M8</accession>
<gene>
    <name evidence="1" type="ORF">VCHENC02_0991A</name>
</gene>
<comment type="caution">
    <text evidence="1">The sequence shown here is derived from an EMBL/GenBank/DDBJ whole genome shotgun (WGS) entry which is preliminary data.</text>
</comment>
<protein>
    <submittedName>
        <fullName evidence="1">Uncharacterized protein</fullName>
    </submittedName>
</protein>
<dbReference type="EMBL" id="AJSR01000212">
    <property type="protein sequence ID" value="EKM33575.1"/>
    <property type="molecule type" value="Genomic_DNA"/>
</dbReference>
<sequence length="30" mass="3465">MMPINYSLAANLNPRRTHSVPYLTINRSFS</sequence>
<reference evidence="1 2" key="1">
    <citation type="submission" date="2012-10" db="EMBL/GenBank/DDBJ databases">
        <title>Genome sequence of Vibrio Cholerae HENC-02.</title>
        <authorList>
            <person name="Eppinger M."/>
            <person name="Hasan N.A."/>
            <person name="Sengamalay N."/>
            <person name="Hine E."/>
            <person name="Su Q."/>
            <person name="Daugherty S.C."/>
            <person name="Young S."/>
            <person name="Sadzewicz L."/>
            <person name="Tallon L."/>
            <person name="Cebula T.A."/>
            <person name="Ravel J."/>
            <person name="Colwell R.R."/>
        </authorList>
    </citation>
    <scope>NUCLEOTIDE SEQUENCE [LARGE SCALE GENOMIC DNA]</scope>
    <source>
        <strain evidence="1 2">HENC-02</strain>
    </source>
</reference>
<organism evidence="1 2">
    <name type="scientific">Vibrio harveyi</name>
    <name type="common">Beneckea harveyi</name>
    <dbReference type="NCBI Taxonomy" id="669"/>
    <lineage>
        <taxon>Bacteria</taxon>
        <taxon>Pseudomonadati</taxon>
        <taxon>Pseudomonadota</taxon>
        <taxon>Gammaproteobacteria</taxon>
        <taxon>Vibrionales</taxon>
        <taxon>Vibrionaceae</taxon>
        <taxon>Vibrio</taxon>
    </lineage>
</organism>
<feature type="non-terminal residue" evidence="1">
    <location>
        <position position="30"/>
    </location>
</feature>
<proteinExistence type="predicted"/>
<evidence type="ECO:0000313" key="2">
    <source>
        <dbReference type="Proteomes" id="UP000008367"/>
    </source>
</evidence>